<dbReference type="RefSeq" id="WP_267769913.1">
    <property type="nucleotide sequence ID" value="NZ_JAPNKE010000002.1"/>
</dbReference>
<proteinExistence type="predicted"/>
<protein>
    <submittedName>
        <fullName evidence="3">Acyl carrier protein</fullName>
    </submittedName>
</protein>
<dbReference type="AlphaFoldDB" id="A0A9X3ENG7"/>
<feature type="domain" description="Carrier" evidence="2">
    <location>
        <begin position="14"/>
        <end position="90"/>
    </location>
</feature>
<accession>A0A9X3ENG7</accession>
<dbReference type="InterPro" id="IPR036736">
    <property type="entry name" value="ACP-like_sf"/>
</dbReference>
<evidence type="ECO:0000256" key="1">
    <source>
        <dbReference type="SAM" id="MobiDB-lite"/>
    </source>
</evidence>
<evidence type="ECO:0000259" key="2">
    <source>
        <dbReference type="PROSITE" id="PS50075"/>
    </source>
</evidence>
<reference evidence="3" key="1">
    <citation type="submission" date="2022-11" db="EMBL/GenBank/DDBJ databases">
        <title>Minimal conservation of predation-associated metabolite biosynthetic gene clusters underscores biosynthetic potential of Myxococcota including descriptions for ten novel species: Archangium lansinium sp. nov., Myxococcus landrumus sp. nov., Nannocystis bai.</title>
        <authorList>
            <person name="Ahearne A."/>
            <person name="Stevens C."/>
            <person name="Phillips K."/>
        </authorList>
    </citation>
    <scope>NUCLEOTIDE SEQUENCE</scope>
    <source>
        <strain evidence="3">Na p29</strain>
    </source>
</reference>
<dbReference type="Gene3D" id="1.10.1200.10">
    <property type="entry name" value="ACP-like"/>
    <property type="match status" value="1"/>
</dbReference>
<evidence type="ECO:0000313" key="3">
    <source>
        <dbReference type="EMBL" id="MCY1007307.1"/>
    </source>
</evidence>
<keyword evidence="4" id="KW-1185">Reference proteome</keyword>
<dbReference type="InterPro" id="IPR009081">
    <property type="entry name" value="PP-bd_ACP"/>
</dbReference>
<dbReference type="Pfam" id="PF00550">
    <property type="entry name" value="PP-binding"/>
    <property type="match status" value="1"/>
</dbReference>
<name>A0A9X3ENG7_9BACT</name>
<gene>
    <name evidence="3" type="ORF">OV079_17450</name>
</gene>
<feature type="compositionally biased region" description="Basic residues" evidence="1">
    <location>
        <begin position="115"/>
        <end position="127"/>
    </location>
</feature>
<sequence length="127" mass="13601">MEGTPSAPGPIEEATVLAVVGELISAVGDGRGLGHLNLDASLERELGLGSLERVELLGRLEARLGVVFPEEALSVADTPRQLVALARKARGDGASDMPQSTGPKAHVPEDLSSRPTRRRRRPRPRRR</sequence>
<feature type="region of interest" description="Disordered" evidence="1">
    <location>
        <begin position="87"/>
        <end position="127"/>
    </location>
</feature>
<dbReference type="EMBL" id="JAPNKE010000002">
    <property type="protein sequence ID" value="MCY1007307.1"/>
    <property type="molecule type" value="Genomic_DNA"/>
</dbReference>
<comment type="caution">
    <text evidence="3">The sequence shown here is derived from an EMBL/GenBank/DDBJ whole genome shotgun (WGS) entry which is preliminary data.</text>
</comment>
<organism evidence="3 4">
    <name type="scientific">Nannocystis pusilla</name>
    <dbReference type="NCBI Taxonomy" id="889268"/>
    <lineage>
        <taxon>Bacteria</taxon>
        <taxon>Pseudomonadati</taxon>
        <taxon>Myxococcota</taxon>
        <taxon>Polyangia</taxon>
        <taxon>Nannocystales</taxon>
        <taxon>Nannocystaceae</taxon>
        <taxon>Nannocystis</taxon>
    </lineage>
</organism>
<evidence type="ECO:0000313" key="4">
    <source>
        <dbReference type="Proteomes" id="UP001150924"/>
    </source>
</evidence>
<dbReference type="Proteomes" id="UP001150924">
    <property type="component" value="Unassembled WGS sequence"/>
</dbReference>
<dbReference type="SUPFAM" id="SSF47336">
    <property type="entry name" value="ACP-like"/>
    <property type="match status" value="1"/>
</dbReference>
<dbReference type="PROSITE" id="PS50075">
    <property type="entry name" value="CARRIER"/>
    <property type="match status" value="1"/>
</dbReference>